<dbReference type="InterPro" id="IPR050069">
    <property type="entry name" value="Urease_subunit"/>
</dbReference>
<dbReference type="PANTHER" id="PTHR33569">
    <property type="entry name" value="UREASE"/>
    <property type="match status" value="1"/>
</dbReference>
<comment type="subunit">
    <text evidence="3">Heterotrimer of UreA (gamma), UreB (beta) and UreC (alpha) subunits. Three heterotrimers associate to form the active enzyme.</text>
</comment>
<dbReference type="Proteomes" id="UP000218165">
    <property type="component" value="Chromosome"/>
</dbReference>
<dbReference type="AlphaFoldDB" id="A0A291GSQ4"/>
<dbReference type="GO" id="GO:0035550">
    <property type="term" value="C:urease complex"/>
    <property type="evidence" value="ECO:0007669"/>
    <property type="project" value="InterPro"/>
</dbReference>
<dbReference type="SUPFAM" id="SSF51278">
    <property type="entry name" value="Urease, beta-subunit"/>
    <property type="match status" value="1"/>
</dbReference>
<comment type="similarity">
    <text evidence="3">Belongs to the urease beta subunit family.</text>
</comment>
<dbReference type="Pfam" id="PF00699">
    <property type="entry name" value="Urease_beta"/>
    <property type="match status" value="1"/>
</dbReference>
<dbReference type="InterPro" id="IPR036461">
    <property type="entry name" value="Urease_betasu_sf"/>
</dbReference>
<dbReference type="OrthoDB" id="9797217at2"/>
<sequence length="109" mass="11719">MDQRAPVIPGEILLADGPVLLNAGSEPITLRVVNTADRPIQVGSHFHFAETNPALDFDRAAARGKRLNIVSGGSVRFEPGAEEDIQLIDFRGRRIALGFRGECGGPLDD</sequence>
<evidence type="ECO:0000256" key="2">
    <source>
        <dbReference type="ARBA" id="ARBA00047778"/>
    </source>
</evidence>
<dbReference type="Gene3D" id="2.10.150.10">
    <property type="entry name" value="Urease, beta subunit"/>
    <property type="match status" value="1"/>
</dbReference>
<dbReference type="HAMAP" id="MF_01954">
    <property type="entry name" value="Urease_beta"/>
    <property type="match status" value="1"/>
</dbReference>
<keyword evidence="3" id="KW-0963">Cytoplasm</keyword>
<dbReference type="InterPro" id="IPR002019">
    <property type="entry name" value="Urease_beta-like"/>
</dbReference>
<dbReference type="EMBL" id="CP023563">
    <property type="protein sequence ID" value="ATG53046.1"/>
    <property type="molecule type" value="Genomic_DNA"/>
</dbReference>
<proteinExistence type="inferred from homology"/>
<gene>
    <name evidence="3" type="primary">ureB</name>
    <name evidence="4" type="ORF">CFK38_01060</name>
</gene>
<protein>
    <recommendedName>
        <fullName evidence="3">Urease subunit beta</fullName>
        <ecNumber evidence="3">3.5.1.5</ecNumber>
    </recommendedName>
    <alternativeName>
        <fullName evidence="3">Urea amidohydrolase subunit beta</fullName>
    </alternativeName>
</protein>
<dbReference type="KEGG" id="brz:CFK38_01060"/>
<keyword evidence="5" id="KW-1185">Reference proteome</keyword>
<comment type="catalytic activity">
    <reaction evidence="2 3">
        <text>urea + 2 H2O + H(+) = hydrogencarbonate + 2 NH4(+)</text>
        <dbReference type="Rhea" id="RHEA:20557"/>
        <dbReference type="ChEBI" id="CHEBI:15377"/>
        <dbReference type="ChEBI" id="CHEBI:15378"/>
        <dbReference type="ChEBI" id="CHEBI:16199"/>
        <dbReference type="ChEBI" id="CHEBI:17544"/>
        <dbReference type="ChEBI" id="CHEBI:28938"/>
        <dbReference type="EC" id="3.5.1.5"/>
    </reaction>
</comment>
<evidence type="ECO:0000256" key="1">
    <source>
        <dbReference type="ARBA" id="ARBA00022801"/>
    </source>
</evidence>
<evidence type="ECO:0000313" key="4">
    <source>
        <dbReference type="EMBL" id="ATG53046.1"/>
    </source>
</evidence>
<dbReference type="CDD" id="cd00407">
    <property type="entry name" value="Urease_beta"/>
    <property type="match status" value="1"/>
</dbReference>
<dbReference type="GO" id="GO:0043419">
    <property type="term" value="P:urea catabolic process"/>
    <property type="evidence" value="ECO:0007669"/>
    <property type="project" value="UniProtKB-UniRule"/>
</dbReference>
<dbReference type="RefSeq" id="WP_096804154.1">
    <property type="nucleotide sequence ID" value="NZ_CP023563.1"/>
</dbReference>
<comment type="pathway">
    <text evidence="3">Nitrogen metabolism; urea degradation; CO(2) and NH(3) from urea (urease route): step 1/1.</text>
</comment>
<comment type="subcellular location">
    <subcellularLocation>
        <location evidence="3">Cytoplasm</location>
    </subcellularLocation>
</comment>
<accession>A0A291GSQ4</accession>
<dbReference type="NCBIfam" id="TIGR00192">
    <property type="entry name" value="urease_beta"/>
    <property type="match status" value="1"/>
</dbReference>
<dbReference type="UniPathway" id="UPA00258">
    <property type="reaction ID" value="UER00370"/>
</dbReference>
<keyword evidence="1 3" id="KW-0378">Hydrolase</keyword>
<dbReference type="EC" id="3.5.1.5" evidence="3"/>
<dbReference type="GO" id="GO:0009039">
    <property type="term" value="F:urease activity"/>
    <property type="evidence" value="ECO:0007669"/>
    <property type="project" value="UniProtKB-UniRule"/>
</dbReference>
<name>A0A291GSQ4_9MICO</name>
<reference evidence="5" key="1">
    <citation type="submission" date="2017-09" db="EMBL/GenBank/DDBJ databases">
        <title>Brachybacterium sp. VM2412.</title>
        <authorList>
            <person name="Tak E.J."/>
            <person name="Bae J.-W."/>
        </authorList>
    </citation>
    <scope>NUCLEOTIDE SEQUENCE [LARGE SCALE GENOMIC DNA]</scope>
    <source>
        <strain evidence="5">VM2412</strain>
    </source>
</reference>
<evidence type="ECO:0000256" key="3">
    <source>
        <dbReference type="HAMAP-Rule" id="MF_01954"/>
    </source>
</evidence>
<dbReference type="PANTHER" id="PTHR33569:SF1">
    <property type="entry name" value="UREASE"/>
    <property type="match status" value="1"/>
</dbReference>
<organism evidence="4 5">
    <name type="scientific">Brachybacterium vulturis</name>
    <dbReference type="NCBI Taxonomy" id="2017484"/>
    <lineage>
        <taxon>Bacteria</taxon>
        <taxon>Bacillati</taxon>
        <taxon>Actinomycetota</taxon>
        <taxon>Actinomycetes</taxon>
        <taxon>Micrococcales</taxon>
        <taxon>Dermabacteraceae</taxon>
        <taxon>Brachybacterium</taxon>
    </lineage>
</organism>
<dbReference type="NCBIfam" id="NF009682">
    <property type="entry name" value="PRK13203.1"/>
    <property type="match status" value="1"/>
</dbReference>
<evidence type="ECO:0000313" key="5">
    <source>
        <dbReference type="Proteomes" id="UP000218165"/>
    </source>
</evidence>